<dbReference type="Proteomes" id="UP000571950">
    <property type="component" value="Unassembled WGS sequence"/>
</dbReference>
<proteinExistence type="predicted"/>
<dbReference type="SUPFAM" id="SSF53448">
    <property type="entry name" value="Nucleotide-diphospho-sugar transferases"/>
    <property type="match status" value="1"/>
</dbReference>
<organism evidence="1 2">
    <name type="scientific">Sphingobium jiangsuense</name>
    <dbReference type="NCBI Taxonomy" id="870476"/>
    <lineage>
        <taxon>Bacteria</taxon>
        <taxon>Pseudomonadati</taxon>
        <taxon>Pseudomonadota</taxon>
        <taxon>Alphaproteobacteria</taxon>
        <taxon>Sphingomonadales</taxon>
        <taxon>Sphingomonadaceae</taxon>
        <taxon>Sphingobium</taxon>
    </lineage>
</organism>
<comment type="caution">
    <text evidence="1">The sequence shown here is derived from an EMBL/GenBank/DDBJ whole genome shotgun (WGS) entry which is preliminary data.</text>
</comment>
<gene>
    <name evidence="1" type="ORF">GGR43_003710</name>
</gene>
<dbReference type="AlphaFoldDB" id="A0A7W6FRA8"/>
<name>A0A7W6FRA8_9SPHN</name>
<reference evidence="1 2" key="1">
    <citation type="submission" date="2020-08" db="EMBL/GenBank/DDBJ databases">
        <title>Genomic Encyclopedia of Type Strains, Phase IV (KMG-IV): sequencing the most valuable type-strain genomes for metagenomic binning, comparative biology and taxonomic classification.</title>
        <authorList>
            <person name="Goeker M."/>
        </authorList>
    </citation>
    <scope>NUCLEOTIDE SEQUENCE [LARGE SCALE GENOMIC DNA]</scope>
    <source>
        <strain evidence="1 2">DSM 26189</strain>
    </source>
</reference>
<evidence type="ECO:0000313" key="2">
    <source>
        <dbReference type="Proteomes" id="UP000571950"/>
    </source>
</evidence>
<accession>A0A7W6FRA8</accession>
<protein>
    <submittedName>
        <fullName evidence="1">Uncharacterized protein</fullName>
    </submittedName>
</protein>
<dbReference type="RefSeq" id="WP_188073392.1">
    <property type="nucleotide sequence ID" value="NZ_BSPS01000027.1"/>
</dbReference>
<dbReference type="InterPro" id="IPR029044">
    <property type="entry name" value="Nucleotide-diphossugar_trans"/>
</dbReference>
<evidence type="ECO:0000313" key="1">
    <source>
        <dbReference type="EMBL" id="MBB3927971.1"/>
    </source>
</evidence>
<keyword evidence="2" id="KW-1185">Reference proteome</keyword>
<sequence>MWSGIEWRLKRALYNQRCKAIFDTPPIEARQDGVVLFSMIGTQVLIPYLVAAKSLHHHLRRGRFVIMDDGTLTDRDKAALDHHLGRPRILSLRDVDVGPCPHGGTWERLLTILDMAADDYVIQLDSDTVTTGPVPEVVEAIAANASFTLLGAETPVEAITDVADFTRRSFPDGAPTQECRTGHIQGATESILTELVITGWPDLRYVRGCSGFAGFARGQNRQLATAFSQAAGAILGPKRWSEWGTEQVTSSFVVANDPNGRVLPAGRYINYWGEALPADPRFLHFIGTYRWHRFEYLNRSMQAIRLLGR</sequence>
<dbReference type="EMBL" id="JACIDT010000017">
    <property type="protein sequence ID" value="MBB3927971.1"/>
    <property type="molecule type" value="Genomic_DNA"/>
</dbReference>